<dbReference type="Proteomes" id="UP000507470">
    <property type="component" value="Unassembled WGS sequence"/>
</dbReference>
<dbReference type="SUPFAM" id="SSF53335">
    <property type="entry name" value="S-adenosyl-L-methionine-dependent methyltransferases"/>
    <property type="match status" value="1"/>
</dbReference>
<dbReference type="GO" id="GO:0005794">
    <property type="term" value="C:Golgi apparatus"/>
    <property type="evidence" value="ECO:0007669"/>
    <property type="project" value="TreeGrafter"/>
</dbReference>
<dbReference type="PANTHER" id="PTHR34009:SF2">
    <property type="entry name" value="PROTEIN STAR"/>
    <property type="match status" value="1"/>
</dbReference>
<evidence type="ECO:0000259" key="2">
    <source>
        <dbReference type="Pfam" id="PF05050"/>
    </source>
</evidence>
<dbReference type="InterPro" id="IPR053202">
    <property type="entry name" value="EGF_Rcpt_Signaling_Reg"/>
</dbReference>
<accession>A0A6J8BU57</accession>
<keyword evidence="1" id="KW-0812">Transmembrane</keyword>
<dbReference type="GO" id="GO:0031902">
    <property type="term" value="C:late endosome membrane"/>
    <property type="evidence" value="ECO:0007669"/>
    <property type="project" value="TreeGrafter"/>
</dbReference>
<dbReference type="InterPro" id="IPR029063">
    <property type="entry name" value="SAM-dependent_MTases_sf"/>
</dbReference>
<name>A0A6J8BU57_MYTCO</name>
<dbReference type="PANTHER" id="PTHR34009">
    <property type="entry name" value="PROTEIN STAR"/>
    <property type="match status" value="1"/>
</dbReference>
<dbReference type="GO" id="GO:0006888">
    <property type="term" value="P:endoplasmic reticulum to Golgi vesicle-mediated transport"/>
    <property type="evidence" value="ECO:0007669"/>
    <property type="project" value="TreeGrafter"/>
</dbReference>
<sequence length="299" mass="34256">MYRHIRYMIVIVILILILLLLEVKWYWYLHEETKVQKLSDPFVIECYGLKQACIEKNLKKPTPLLQSEYADIHFSQDNQDQIVYDILKRNDGFFVEMGGFDGKTFSNTLWLERQHSWTGLLVEANPSLCKAIDELKRNVWRLCGCISSAQNTTFIKAGALGGSIDTLGPNRLETLVLTNNLTVPCFKLDEVLSKIGIKRINYFSLDVEGGELTVLKSIKNELISKEIVVDVWTIEYMVWNGKSISKDESKKNLESLRTFFQEIGGYYEHSHLPKTSDAVFVNINSACISHKQKPYGSVC</sequence>
<reference evidence="3 4" key="1">
    <citation type="submission" date="2020-06" db="EMBL/GenBank/DDBJ databases">
        <authorList>
            <person name="Li R."/>
            <person name="Bekaert M."/>
        </authorList>
    </citation>
    <scope>NUCLEOTIDE SEQUENCE [LARGE SCALE GENOMIC DNA]</scope>
    <source>
        <strain evidence="4">wild</strain>
    </source>
</reference>
<dbReference type="InterPro" id="IPR006342">
    <property type="entry name" value="FkbM_mtfrase"/>
</dbReference>
<evidence type="ECO:0000313" key="3">
    <source>
        <dbReference type="EMBL" id="CAC5386791.1"/>
    </source>
</evidence>
<dbReference type="GO" id="GO:0005789">
    <property type="term" value="C:endoplasmic reticulum membrane"/>
    <property type="evidence" value="ECO:0007669"/>
    <property type="project" value="TreeGrafter"/>
</dbReference>
<dbReference type="EMBL" id="CACVKT020003901">
    <property type="protein sequence ID" value="CAC5386791.1"/>
    <property type="molecule type" value="Genomic_DNA"/>
</dbReference>
<dbReference type="GO" id="GO:0005886">
    <property type="term" value="C:plasma membrane"/>
    <property type="evidence" value="ECO:0007669"/>
    <property type="project" value="TreeGrafter"/>
</dbReference>
<keyword evidence="1" id="KW-1133">Transmembrane helix</keyword>
<feature type="domain" description="Methyltransferase FkbM" evidence="2">
    <location>
        <begin position="98"/>
        <end position="235"/>
    </location>
</feature>
<dbReference type="OrthoDB" id="6132036at2759"/>
<organism evidence="3 4">
    <name type="scientific">Mytilus coruscus</name>
    <name type="common">Sea mussel</name>
    <dbReference type="NCBI Taxonomy" id="42192"/>
    <lineage>
        <taxon>Eukaryota</taxon>
        <taxon>Metazoa</taxon>
        <taxon>Spiralia</taxon>
        <taxon>Lophotrochozoa</taxon>
        <taxon>Mollusca</taxon>
        <taxon>Bivalvia</taxon>
        <taxon>Autobranchia</taxon>
        <taxon>Pteriomorphia</taxon>
        <taxon>Mytilida</taxon>
        <taxon>Mytiloidea</taxon>
        <taxon>Mytilidae</taxon>
        <taxon>Mytilinae</taxon>
        <taxon>Mytilus</taxon>
    </lineage>
</organism>
<dbReference type="GO" id="GO:0016197">
    <property type="term" value="P:endosomal transport"/>
    <property type="evidence" value="ECO:0007669"/>
    <property type="project" value="TreeGrafter"/>
</dbReference>
<keyword evidence="4" id="KW-1185">Reference proteome</keyword>
<gene>
    <name evidence="3" type="ORF">MCOR_22190</name>
</gene>
<feature type="transmembrane region" description="Helical" evidence="1">
    <location>
        <begin position="7"/>
        <end position="28"/>
    </location>
</feature>
<protein>
    <recommendedName>
        <fullName evidence="2">Methyltransferase FkbM domain-containing protein</fullName>
    </recommendedName>
</protein>
<dbReference type="Gene3D" id="3.40.50.150">
    <property type="entry name" value="Vaccinia Virus protein VP39"/>
    <property type="match status" value="1"/>
</dbReference>
<proteinExistence type="predicted"/>
<keyword evidence="1" id="KW-0472">Membrane</keyword>
<dbReference type="AlphaFoldDB" id="A0A6J8BU57"/>
<dbReference type="Pfam" id="PF05050">
    <property type="entry name" value="Methyltransf_21"/>
    <property type="match status" value="1"/>
</dbReference>
<evidence type="ECO:0000313" key="4">
    <source>
        <dbReference type="Proteomes" id="UP000507470"/>
    </source>
</evidence>
<evidence type="ECO:0000256" key="1">
    <source>
        <dbReference type="SAM" id="Phobius"/>
    </source>
</evidence>